<dbReference type="InterPro" id="IPR051199">
    <property type="entry name" value="LPS_LOS_Heptosyltrfase"/>
</dbReference>
<accession>A0A0G3WGB6</accession>
<dbReference type="InterPro" id="IPR002201">
    <property type="entry name" value="Glyco_trans_9"/>
</dbReference>
<dbReference type="Proteomes" id="UP000035337">
    <property type="component" value="Chromosome"/>
</dbReference>
<evidence type="ECO:0000313" key="4">
    <source>
        <dbReference type="Proteomes" id="UP000035337"/>
    </source>
</evidence>
<dbReference type="PANTHER" id="PTHR30160:SF7">
    <property type="entry name" value="ADP-HEPTOSE--LPS HEPTOSYLTRANSFERASE 2"/>
    <property type="match status" value="1"/>
</dbReference>
<dbReference type="EMBL" id="CP009498">
    <property type="protein sequence ID" value="AKL97701.1"/>
    <property type="molecule type" value="Genomic_DNA"/>
</dbReference>
<dbReference type="OrthoDB" id="1663557at2"/>
<sequence>MNAQNKKILISMTAHMGDFIWATSAFAILKKTYPEIEITVLAPESIKELIEKNPVIDKVIYSPFSNNDAKSRVKKLFWAATVIPKIFIKNFDSILIFDSSKISVLIAKFARIKHIVGGDLFFAGFDILDPLSKFYTRIIALPKDQDAIHASARFQIIVKNYFEIYNNAMPVLPNSSHCAKNAQELLQNKNNINVALCIKGSKNTSHVWDIGNFEKIINYLTDKYNNIDFYIVGAKNDYGYAQQIKLKNVRNICGKTTLLNLREFFKLTDLLISLDTGVIHLAATTDINIISLHGATSPATTGPMSSKAVTLWTKTDCALCSLKKIFSDYKCPTYPQPKCLELIKPETVTQEAIKILDTLKK</sequence>
<dbReference type="GO" id="GO:0009244">
    <property type="term" value="P:lipopolysaccharide core region biosynthetic process"/>
    <property type="evidence" value="ECO:0007669"/>
    <property type="project" value="TreeGrafter"/>
</dbReference>
<keyword evidence="2 3" id="KW-0808">Transferase</keyword>
<dbReference type="STRING" id="1408281.Epro_0322"/>
<dbReference type="PANTHER" id="PTHR30160">
    <property type="entry name" value="TETRAACYLDISACCHARIDE 4'-KINASE-RELATED"/>
    <property type="match status" value="1"/>
</dbReference>
<evidence type="ECO:0000256" key="1">
    <source>
        <dbReference type="ARBA" id="ARBA00022676"/>
    </source>
</evidence>
<proteinExistence type="predicted"/>
<evidence type="ECO:0000256" key="2">
    <source>
        <dbReference type="ARBA" id="ARBA00022679"/>
    </source>
</evidence>
<dbReference type="AlphaFoldDB" id="A0A0G3WGB6"/>
<dbReference type="CDD" id="cd03789">
    <property type="entry name" value="GT9_LPS_heptosyltransferase"/>
    <property type="match status" value="1"/>
</dbReference>
<keyword evidence="1" id="KW-0328">Glycosyltransferase</keyword>
<dbReference type="GO" id="GO:0005829">
    <property type="term" value="C:cytosol"/>
    <property type="evidence" value="ECO:0007669"/>
    <property type="project" value="TreeGrafter"/>
</dbReference>
<protein>
    <submittedName>
        <fullName evidence="3">ADP-heptose:LPS heptosyltransferase II</fullName>
    </submittedName>
</protein>
<name>A0A0G3WGB6_9BACT</name>
<dbReference type="RefSeq" id="WP_052569980.1">
    <property type="nucleotide sequence ID" value="NZ_CP009498.1"/>
</dbReference>
<dbReference type="KEGG" id="epo:Epro_0322"/>
<dbReference type="Pfam" id="PF01075">
    <property type="entry name" value="Glyco_transf_9"/>
    <property type="match status" value="1"/>
</dbReference>
<organism evidence="3 4">
    <name type="scientific">Endomicrobium proavitum</name>
    <dbReference type="NCBI Taxonomy" id="1408281"/>
    <lineage>
        <taxon>Bacteria</taxon>
        <taxon>Pseudomonadati</taxon>
        <taxon>Elusimicrobiota</taxon>
        <taxon>Endomicrobiia</taxon>
        <taxon>Endomicrobiales</taxon>
        <taxon>Endomicrobiaceae</taxon>
        <taxon>Endomicrobium</taxon>
    </lineage>
</organism>
<dbReference type="Gene3D" id="3.40.50.2000">
    <property type="entry name" value="Glycogen Phosphorylase B"/>
    <property type="match status" value="2"/>
</dbReference>
<gene>
    <name evidence="3" type="primary">waaF</name>
    <name evidence="3" type="ORF">Epro_0322</name>
</gene>
<evidence type="ECO:0000313" key="3">
    <source>
        <dbReference type="EMBL" id="AKL97701.1"/>
    </source>
</evidence>
<dbReference type="SUPFAM" id="SSF53756">
    <property type="entry name" value="UDP-Glycosyltransferase/glycogen phosphorylase"/>
    <property type="match status" value="1"/>
</dbReference>
<reference evidence="3 4" key="1">
    <citation type="submission" date="2014-09" db="EMBL/GenBank/DDBJ databases">
        <title>Complete genome sequence of Endomicrobium proavitum.</title>
        <authorList>
            <person name="Zheng H."/>
        </authorList>
    </citation>
    <scope>NUCLEOTIDE SEQUENCE [LARGE SCALE GENOMIC DNA]</scope>
    <source>
        <strain evidence="3 4">Rsa215</strain>
    </source>
</reference>
<keyword evidence="4" id="KW-1185">Reference proteome</keyword>
<dbReference type="GO" id="GO:0008713">
    <property type="term" value="F:ADP-heptose-lipopolysaccharide heptosyltransferase activity"/>
    <property type="evidence" value="ECO:0007669"/>
    <property type="project" value="TreeGrafter"/>
</dbReference>